<sequence>MNEASAISRPGAGRPTREQAEARHAELLDHALDHFLDKGFEQATIEAIAADVGMTKRTVYARYPDKASLFRAAVSRAIERYAIPEDRIHATEIPGDLAQTLTNIAMLRIDLVSSPQGLKLQRIIQTESYRFPEIFTDTYEIGALPTIKFLAKLLRRETEAGNLAVEDTFTAANAFISMVVTGPVKLILAAIPLSTEELDRRIAFGVDLFLNGARPR</sequence>
<dbReference type="Gene3D" id="1.10.357.10">
    <property type="entry name" value="Tetracycline Repressor, domain 2"/>
    <property type="match status" value="1"/>
</dbReference>
<evidence type="ECO:0000256" key="3">
    <source>
        <dbReference type="SAM" id="MobiDB-lite"/>
    </source>
</evidence>
<accession>A0ABU8RTA8</accession>
<dbReference type="SUPFAM" id="SSF48498">
    <property type="entry name" value="Tetracyclin repressor-like, C-terminal domain"/>
    <property type="match status" value="1"/>
</dbReference>
<dbReference type="EMBL" id="JBBHJZ010000001">
    <property type="protein sequence ID" value="MEJ5976292.1"/>
    <property type="molecule type" value="Genomic_DNA"/>
</dbReference>
<dbReference type="Pfam" id="PF14246">
    <property type="entry name" value="TetR_C_7"/>
    <property type="match status" value="1"/>
</dbReference>
<dbReference type="InterPro" id="IPR036271">
    <property type="entry name" value="Tet_transcr_reg_TetR-rel_C_sf"/>
</dbReference>
<feature type="DNA-binding region" description="H-T-H motif" evidence="2">
    <location>
        <begin position="44"/>
        <end position="63"/>
    </location>
</feature>
<dbReference type="InterPro" id="IPR001647">
    <property type="entry name" value="HTH_TetR"/>
</dbReference>
<gene>
    <name evidence="5" type="ORF">WG901_06580</name>
</gene>
<evidence type="ECO:0000259" key="4">
    <source>
        <dbReference type="PROSITE" id="PS50977"/>
    </source>
</evidence>
<dbReference type="InterPro" id="IPR039536">
    <property type="entry name" value="TetR_C_Proteobacteria"/>
</dbReference>
<organism evidence="5 6">
    <name type="scientific">Novosphingobium anseongense</name>
    <dbReference type="NCBI Taxonomy" id="3133436"/>
    <lineage>
        <taxon>Bacteria</taxon>
        <taxon>Pseudomonadati</taxon>
        <taxon>Pseudomonadota</taxon>
        <taxon>Alphaproteobacteria</taxon>
        <taxon>Sphingomonadales</taxon>
        <taxon>Sphingomonadaceae</taxon>
        <taxon>Novosphingobium</taxon>
    </lineage>
</organism>
<evidence type="ECO:0000256" key="1">
    <source>
        <dbReference type="ARBA" id="ARBA00023125"/>
    </source>
</evidence>
<evidence type="ECO:0000313" key="5">
    <source>
        <dbReference type="EMBL" id="MEJ5976292.1"/>
    </source>
</evidence>
<dbReference type="PANTHER" id="PTHR30055:SF146">
    <property type="entry name" value="HTH-TYPE TRANSCRIPTIONAL DUAL REGULATOR CECR"/>
    <property type="match status" value="1"/>
</dbReference>
<dbReference type="Pfam" id="PF00440">
    <property type="entry name" value="TetR_N"/>
    <property type="match status" value="1"/>
</dbReference>
<dbReference type="PANTHER" id="PTHR30055">
    <property type="entry name" value="HTH-TYPE TRANSCRIPTIONAL REGULATOR RUTR"/>
    <property type="match status" value="1"/>
</dbReference>
<keyword evidence="1 2" id="KW-0238">DNA-binding</keyword>
<feature type="domain" description="HTH tetR-type" evidence="4">
    <location>
        <begin position="21"/>
        <end position="81"/>
    </location>
</feature>
<name>A0ABU8RTA8_9SPHN</name>
<dbReference type="RefSeq" id="WP_339586208.1">
    <property type="nucleotide sequence ID" value="NZ_JBBHJZ010000001.1"/>
</dbReference>
<dbReference type="InterPro" id="IPR009057">
    <property type="entry name" value="Homeodomain-like_sf"/>
</dbReference>
<feature type="region of interest" description="Disordered" evidence="3">
    <location>
        <begin position="1"/>
        <end position="20"/>
    </location>
</feature>
<dbReference type="PROSITE" id="PS50977">
    <property type="entry name" value="HTH_TETR_2"/>
    <property type="match status" value="1"/>
</dbReference>
<dbReference type="SUPFAM" id="SSF46689">
    <property type="entry name" value="Homeodomain-like"/>
    <property type="match status" value="1"/>
</dbReference>
<dbReference type="Proteomes" id="UP001361239">
    <property type="component" value="Unassembled WGS sequence"/>
</dbReference>
<comment type="caution">
    <text evidence="5">The sequence shown here is derived from an EMBL/GenBank/DDBJ whole genome shotgun (WGS) entry which is preliminary data.</text>
</comment>
<protein>
    <submittedName>
        <fullName evidence="5">TetR/AcrR family transcriptional regulator</fullName>
    </submittedName>
</protein>
<proteinExistence type="predicted"/>
<keyword evidence="6" id="KW-1185">Reference proteome</keyword>
<reference evidence="5 6" key="1">
    <citation type="submission" date="2024-03" db="EMBL/GenBank/DDBJ databases">
        <authorList>
            <person name="Jo J.-H."/>
        </authorList>
    </citation>
    <scope>NUCLEOTIDE SEQUENCE [LARGE SCALE GENOMIC DNA]</scope>
    <source>
        <strain evidence="5 6">PS1R-30</strain>
    </source>
</reference>
<evidence type="ECO:0000256" key="2">
    <source>
        <dbReference type="PROSITE-ProRule" id="PRU00335"/>
    </source>
</evidence>
<evidence type="ECO:0000313" key="6">
    <source>
        <dbReference type="Proteomes" id="UP001361239"/>
    </source>
</evidence>
<dbReference type="InterPro" id="IPR050109">
    <property type="entry name" value="HTH-type_TetR-like_transc_reg"/>
</dbReference>